<dbReference type="Proteomes" id="UP000221024">
    <property type="component" value="Unassembled WGS sequence"/>
</dbReference>
<dbReference type="InterPro" id="IPR001106">
    <property type="entry name" value="Aromatic_Lyase"/>
</dbReference>
<dbReference type="GO" id="GO:0016841">
    <property type="term" value="F:ammonia-lyase activity"/>
    <property type="evidence" value="ECO:0007669"/>
    <property type="project" value="InterPro"/>
</dbReference>
<keyword evidence="3" id="KW-1185">Reference proteome</keyword>
<evidence type="ECO:0000256" key="1">
    <source>
        <dbReference type="SAM" id="MobiDB-lite"/>
    </source>
</evidence>
<evidence type="ECO:0000313" key="2">
    <source>
        <dbReference type="EMBL" id="PEN07774.1"/>
    </source>
</evidence>
<dbReference type="Gene3D" id="1.20.200.10">
    <property type="entry name" value="Fumarase/aspartase (Central domain)"/>
    <property type="match status" value="1"/>
</dbReference>
<evidence type="ECO:0000313" key="3">
    <source>
        <dbReference type="Proteomes" id="UP000221024"/>
    </source>
</evidence>
<proteinExistence type="predicted"/>
<dbReference type="InterPro" id="IPR022313">
    <property type="entry name" value="Phe/His_NH3-lyase_AS"/>
</dbReference>
<name>A0A2H3NML1_9BACT</name>
<dbReference type="OrthoDB" id="9806955at2"/>
<organism evidence="2 3">
    <name type="scientific">Longimonas halophila</name>
    <dbReference type="NCBI Taxonomy" id="1469170"/>
    <lineage>
        <taxon>Bacteria</taxon>
        <taxon>Pseudomonadati</taxon>
        <taxon>Rhodothermota</taxon>
        <taxon>Rhodothermia</taxon>
        <taxon>Rhodothermales</taxon>
        <taxon>Salisaetaceae</taxon>
        <taxon>Longimonas</taxon>
    </lineage>
</organism>
<dbReference type="SUPFAM" id="SSF48557">
    <property type="entry name" value="L-aspartase-like"/>
    <property type="match status" value="1"/>
</dbReference>
<accession>A0A2H3NML1</accession>
<dbReference type="Pfam" id="PF00221">
    <property type="entry name" value="Lyase_aromatic"/>
    <property type="match status" value="1"/>
</dbReference>
<dbReference type="AlphaFoldDB" id="A0A2H3NML1"/>
<dbReference type="InterPro" id="IPR024083">
    <property type="entry name" value="Fumarase/histidase_N"/>
</dbReference>
<keyword evidence="2" id="KW-0456">Lyase</keyword>
<feature type="region of interest" description="Disordered" evidence="1">
    <location>
        <begin position="461"/>
        <end position="484"/>
    </location>
</feature>
<gene>
    <name evidence="2" type="ORF">CRI93_07260</name>
</gene>
<sequence length="505" mass="52793">MTASPRSPLALGPTVTLTAPVVEQFATTPDWSVVLTSAAKDACASARDTLEALQDNGTPLYGITTGFGPLVRHEGAASPGARAQSLVNHLAAGTGSYAPRAIVRALMMLRLHALAQGHSGIRMATVHALQSALDANLTPAVPTIGSVGASGDLTPLAFVARALMGKGHCLREDGSRIDASKALAEADLDPIELDARDALGLVNGTSFMTAYAALACARAQRLCAYAEAHTGWVFRLLGASLDPLAPDLHEARGHSGQIQSAANIRSAAQSGDAYTPLDERPLQEIYSLRCAPQVLGACREQIDYATRLIETELNGASDNPLLFNNPPRVYHGGNFQGQQVAFASDALSAALTQIGVLIERQLDLLLTPAQNGGAPPLLAWTPGATHGFAGAQLTATALVAELRQRTQATATSSIPTNGGNQDVVSMGTLAARTAYEQTPHVARILSIHALAALQLRHLQHADKAQGTAPTPPTHWPAMDPLKTDRPLHDEINAFADTLLAPPAHA</sequence>
<dbReference type="PROSITE" id="PS00488">
    <property type="entry name" value="PAL_HISTIDASE"/>
    <property type="match status" value="1"/>
</dbReference>
<comment type="caution">
    <text evidence="2">The sequence shown here is derived from an EMBL/GenBank/DDBJ whole genome shotgun (WGS) entry which is preliminary data.</text>
</comment>
<dbReference type="PANTHER" id="PTHR10362">
    <property type="entry name" value="HISTIDINE AMMONIA-LYASE"/>
    <property type="match status" value="1"/>
</dbReference>
<dbReference type="InterPro" id="IPR008948">
    <property type="entry name" value="L-Aspartase-like"/>
</dbReference>
<dbReference type="CDD" id="cd00332">
    <property type="entry name" value="PAL-HAL"/>
    <property type="match status" value="1"/>
</dbReference>
<reference evidence="2 3" key="1">
    <citation type="submission" date="2017-10" db="EMBL/GenBank/DDBJ databases">
        <title>Draft genome of Longimonas halophila.</title>
        <authorList>
            <person name="Goh K.M."/>
            <person name="Shamsir M.S."/>
            <person name="Lim S.W."/>
        </authorList>
    </citation>
    <scope>NUCLEOTIDE SEQUENCE [LARGE SCALE GENOMIC DNA]</scope>
    <source>
        <strain evidence="2 3">KCTC 42399</strain>
    </source>
</reference>
<dbReference type="RefSeq" id="WP_098061961.1">
    <property type="nucleotide sequence ID" value="NZ_PDEP01000005.1"/>
</dbReference>
<dbReference type="EMBL" id="PDEP01000005">
    <property type="protein sequence ID" value="PEN07774.1"/>
    <property type="molecule type" value="Genomic_DNA"/>
</dbReference>
<dbReference type="Gene3D" id="1.10.275.10">
    <property type="entry name" value="Fumarase/aspartase (N-terminal domain)"/>
    <property type="match status" value="1"/>
</dbReference>
<protein>
    <submittedName>
        <fullName evidence="2">Histidine ammonia-lyase</fullName>
    </submittedName>
</protein>